<name>A0AAX4I640_9PEZI</name>
<evidence type="ECO:0000313" key="1">
    <source>
        <dbReference type="EMBL" id="WQF78661.1"/>
    </source>
</evidence>
<keyword evidence="2" id="KW-1185">Reference proteome</keyword>
<dbReference type="AlphaFoldDB" id="A0AAX4I640"/>
<accession>A0AAX4I640</accession>
<dbReference type="GeneID" id="87940178"/>
<evidence type="ECO:0000313" key="2">
    <source>
        <dbReference type="Proteomes" id="UP001322277"/>
    </source>
</evidence>
<dbReference type="Proteomes" id="UP001322277">
    <property type="component" value="Chromosome 2"/>
</dbReference>
<dbReference type="EMBL" id="CP137306">
    <property type="protein sequence ID" value="WQF78661.1"/>
    <property type="molecule type" value="Genomic_DNA"/>
</dbReference>
<gene>
    <name evidence="1" type="ORF">CDEST_03675</name>
</gene>
<dbReference type="KEGG" id="cdet:87940178"/>
<dbReference type="PANTHER" id="PTHR38790:SF4">
    <property type="entry name" value="2EXR DOMAIN-CONTAINING PROTEIN"/>
    <property type="match status" value="1"/>
</dbReference>
<organism evidence="1 2">
    <name type="scientific">Colletotrichum destructivum</name>
    <dbReference type="NCBI Taxonomy" id="34406"/>
    <lineage>
        <taxon>Eukaryota</taxon>
        <taxon>Fungi</taxon>
        <taxon>Dikarya</taxon>
        <taxon>Ascomycota</taxon>
        <taxon>Pezizomycotina</taxon>
        <taxon>Sordariomycetes</taxon>
        <taxon>Hypocreomycetidae</taxon>
        <taxon>Glomerellales</taxon>
        <taxon>Glomerellaceae</taxon>
        <taxon>Colletotrichum</taxon>
        <taxon>Colletotrichum destructivum species complex</taxon>
    </lineage>
</organism>
<dbReference type="RefSeq" id="XP_062775885.1">
    <property type="nucleotide sequence ID" value="XM_062919834.1"/>
</dbReference>
<sequence>MPPKRAVIVINTPPQQRSPKNLNRLLSLPDHLRRRIYALVFFNVSEIVFDPRGRRDLTRRVRKGQPEAFYPTADRLFLLTCRQIYTEARPVYWAQSTISAGGSTTFALLAERLSDLTKAHAGHLRNIAWDAGSHHVLAQFPQAKTVGIRCGWQKLFPGEYDNVTRNDRSIIAHLMEKIRRKPKDVLCRGVQFLIDAELSRG</sequence>
<proteinExistence type="predicted"/>
<protein>
    <submittedName>
        <fullName evidence="1">Uncharacterized protein</fullName>
    </submittedName>
</protein>
<reference evidence="2" key="1">
    <citation type="journal article" date="2023" name="bioRxiv">
        <title>Complete genome of the Medicago anthracnose fungus, Colletotrichum destructivum, reveals a mini-chromosome-like region within a core chromosome.</title>
        <authorList>
            <person name="Lapalu N."/>
            <person name="Simon A."/>
            <person name="Lu A."/>
            <person name="Plaumann P.-L."/>
            <person name="Amselem J."/>
            <person name="Pigne S."/>
            <person name="Auger A."/>
            <person name="Koch C."/>
            <person name="Dallery J.-F."/>
            <person name="O'Connell R.J."/>
        </authorList>
    </citation>
    <scope>NUCLEOTIDE SEQUENCE [LARGE SCALE GENOMIC DNA]</scope>
    <source>
        <strain evidence="2">CBS 520.97</strain>
    </source>
</reference>
<dbReference type="PANTHER" id="PTHR38790">
    <property type="entry name" value="2EXR DOMAIN-CONTAINING PROTEIN-RELATED"/>
    <property type="match status" value="1"/>
</dbReference>